<name>A0A0E9V0F3_ANGAN</name>
<dbReference type="EMBL" id="GBXM01036963">
    <property type="protein sequence ID" value="JAH71614.1"/>
    <property type="molecule type" value="Transcribed_RNA"/>
</dbReference>
<proteinExistence type="predicted"/>
<protein>
    <submittedName>
        <fullName evidence="1">Uncharacterized protein</fullName>
    </submittedName>
</protein>
<dbReference type="AlphaFoldDB" id="A0A0E9V0F3"/>
<reference evidence="1" key="2">
    <citation type="journal article" date="2015" name="Fish Shellfish Immunol.">
        <title>Early steps in the European eel (Anguilla anguilla)-Vibrio vulnificus interaction in the gills: Role of the RtxA13 toxin.</title>
        <authorList>
            <person name="Callol A."/>
            <person name="Pajuelo D."/>
            <person name="Ebbesson L."/>
            <person name="Teles M."/>
            <person name="MacKenzie S."/>
            <person name="Amaro C."/>
        </authorList>
    </citation>
    <scope>NUCLEOTIDE SEQUENCE</scope>
</reference>
<reference evidence="1" key="1">
    <citation type="submission" date="2014-11" db="EMBL/GenBank/DDBJ databases">
        <authorList>
            <person name="Amaro Gonzalez C."/>
        </authorList>
    </citation>
    <scope>NUCLEOTIDE SEQUENCE</scope>
</reference>
<evidence type="ECO:0000313" key="1">
    <source>
        <dbReference type="EMBL" id="JAH71614.1"/>
    </source>
</evidence>
<organism evidence="1">
    <name type="scientific">Anguilla anguilla</name>
    <name type="common">European freshwater eel</name>
    <name type="synonym">Muraena anguilla</name>
    <dbReference type="NCBI Taxonomy" id="7936"/>
    <lineage>
        <taxon>Eukaryota</taxon>
        <taxon>Metazoa</taxon>
        <taxon>Chordata</taxon>
        <taxon>Craniata</taxon>
        <taxon>Vertebrata</taxon>
        <taxon>Euteleostomi</taxon>
        <taxon>Actinopterygii</taxon>
        <taxon>Neopterygii</taxon>
        <taxon>Teleostei</taxon>
        <taxon>Anguilliformes</taxon>
        <taxon>Anguillidae</taxon>
        <taxon>Anguilla</taxon>
    </lineage>
</organism>
<sequence length="35" mass="3954">MKAEFSLLTTVLTSNFVHYRCTVPLKGMLVIAKLK</sequence>
<accession>A0A0E9V0F3</accession>